<dbReference type="Proteomes" id="UP001295444">
    <property type="component" value="Chromosome 01"/>
</dbReference>
<sequence length="242" mass="25426">MLLLTPLRRLNGILPDMAPEVRSGALAVVAGQAEVVSTRPAPSVRRAAGRKTAVRPATRSATHSKAAGRAAVTPAASVDAGSMAGRTGRGVPVSRTPVSGQVVPLGAGGAPISRDTTTAAEPSSQGAAGGPTHMGHQRQARSAGEGDSGCQGQRWESPADRTAQVSLSKGHSCRCQPLWKEVEELVRSLALGAYIKQIGLVTWLKVSKNDRAWELNSDEMIWRDIQHTIWVLVFCLAAIGLF</sequence>
<keyword evidence="3" id="KW-1185">Reference proteome</keyword>
<dbReference type="AlphaFoldDB" id="A0AAD1VMH8"/>
<reference evidence="2" key="1">
    <citation type="submission" date="2022-03" db="EMBL/GenBank/DDBJ databases">
        <authorList>
            <person name="Alioto T."/>
            <person name="Alioto T."/>
            <person name="Gomez Garrido J."/>
        </authorList>
    </citation>
    <scope>NUCLEOTIDE SEQUENCE</scope>
</reference>
<feature type="region of interest" description="Disordered" evidence="1">
    <location>
        <begin position="40"/>
        <end position="163"/>
    </location>
</feature>
<evidence type="ECO:0000313" key="2">
    <source>
        <dbReference type="EMBL" id="CAH2221945.1"/>
    </source>
</evidence>
<organism evidence="2 3">
    <name type="scientific">Pelobates cultripes</name>
    <name type="common">Western spadefoot toad</name>
    <dbReference type="NCBI Taxonomy" id="61616"/>
    <lineage>
        <taxon>Eukaryota</taxon>
        <taxon>Metazoa</taxon>
        <taxon>Chordata</taxon>
        <taxon>Craniata</taxon>
        <taxon>Vertebrata</taxon>
        <taxon>Euteleostomi</taxon>
        <taxon>Amphibia</taxon>
        <taxon>Batrachia</taxon>
        <taxon>Anura</taxon>
        <taxon>Pelobatoidea</taxon>
        <taxon>Pelobatidae</taxon>
        <taxon>Pelobates</taxon>
    </lineage>
</organism>
<gene>
    <name evidence="2" type="ORF">PECUL_23A015019</name>
</gene>
<dbReference type="EMBL" id="OW240912">
    <property type="protein sequence ID" value="CAH2221945.1"/>
    <property type="molecule type" value="Genomic_DNA"/>
</dbReference>
<protein>
    <submittedName>
        <fullName evidence="2">Uncharacterized protein</fullName>
    </submittedName>
</protein>
<proteinExistence type="predicted"/>
<accession>A0AAD1VMH8</accession>
<evidence type="ECO:0000313" key="3">
    <source>
        <dbReference type="Proteomes" id="UP001295444"/>
    </source>
</evidence>
<feature type="compositionally biased region" description="Polar residues" evidence="1">
    <location>
        <begin position="114"/>
        <end position="126"/>
    </location>
</feature>
<name>A0AAD1VMH8_PELCU</name>
<evidence type="ECO:0000256" key="1">
    <source>
        <dbReference type="SAM" id="MobiDB-lite"/>
    </source>
</evidence>